<dbReference type="SMART" id="SM00066">
    <property type="entry name" value="GAL4"/>
    <property type="match status" value="1"/>
</dbReference>
<reference evidence="6" key="1">
    <citation type="journal article" date="2020" name="Stud. Mycol.">
        <title>101 Dothideomycetes genomes: a test case for predicting lifestyles and emergence of pathogens.</title>
        <authorList>
            <person name="Haridas S."/>
            <person name="Albert R."/>
            <person name="Binder M."/>
            <person name="Bloem J."/>
            <person name="Labutti K."/>
            <person name="Salamov A."/>
            <person name="Andreopoulos B."/>
            <person name="Baker S."/>
            <person name="Barry K."/>
            <person name="Bills G."/>
            <person name="Bluhm B."/>
            <person name="Cannon C."/>
            <person name="Castanera R."/>
            <person name="Culley D."/>
            <person name="Daum C."/>
            <person name="Ezra D."/>
            <person name="Gonzalez J."/>
            <person name="Henrissat B."/>
            <person name="Kuo A."/>
            <person name="Liang C."/>
            <person name="Lipzen A."/>
            <person name="Lutzoni F."/>
            <person name="Magnuson J."/>
            <person name="Mondo S."/>
            <person name="Nolan M."/>
            <person name="Ohm R."/>
            <person name="Pangilinan J."/>
            <person name="Park H.-J."/>
            <person name="Ramirez L."/>
            <person name="Alfaro M."/>
            <person name="Sun H."/>
            <person name="Tritt A."/>
            <person name="Yoshinaga Y."/>
            <person name="Zwiers L.-H."/>
            <person name="Turgeon B."/>
            <person name="Goodwin S."/>
            <person name="Spatafora J."/>
            <person name="Crous P."/>
            <person name="Grigoriev I."/>
        </authorList>
    </citation>
    <scope>NUCLEOTIDE SEQUENCE</scope>
    <source>
        <strain evidence="6">CBS 269.34</strain>
    </source>
</reference>
<dbReference type="CDD" id="cd00067">
    <property type="entry name" value="GAL4"/>
    <property type="match status" value="1"/>
</dbReference>
<dbReference type="Pfam" id="PF04082">
    <property type="entry name" value="Fungal_trans"/>
    <property type="match status" value="1"/>
</dbReference>
<dbReference type="EMBL" id="MU004181">
    <property type="protein sequence ID" value="KAF2503372.1"/>
    <property type="molecule type" value="Genomic_DNA"/>
</dbReference>
<name>A0A6A6RG84_9PEZI</name>
<evidence type="ECO:0000256" key="3">
    <source>
        <dbReference type="ARBA" id="ARBA00023242"/>
    </source>
</evidence>
<feature type="domain" description="Zn(2)-C6 fungal-type" evidence="5">
    <location>
        <begin position="32"/>
        <end position="61"/>
    </location>
</feature>
<evidence type="ECO:0000313" key="6">
    <source>
        <dbReference type="EMBL" id="KAF2503372.1"/>
    </source>
</evidence>
<evidence type="ECO:0000259" key="5">
    <source>
        <dbReference type="PROSITE" id="PS50048"/>
    </source>
</evidence>
<keyword evidence="2" id="KW-0479">Metal-binding</keyword>
<dbReference type="SMART" id="SM00906">
    <property type="entry name" value="Fungal_trans"/>
    <property type="match status" value="1"/>
</dbReference>
<dbReference type="GO" id="GO:0003677">
    <property type="term" value="F:DNA binding"/>
    <property type="evidence" value="ECO:0007669"/>
    <property type="project" value="InterPro"/>
</dbReference>
<comment type="subcellular location">
    <subcellularLocation>
        <location evidence="1">Nucleus</location>
    </subcellularLocation>
</comment>
<dbReference type="Gene3D" id="4.10.240.10">
    <property type="entry name" value="Zn(2)-C6 fungal-type DNA-binding domain"/>
    <property type="match status" value="1"/>
</dbReference>
<feature type="compositionally biased region" description="Polar residues" evidence="4">
    <location>
        <begin position="99"/>
        <end position="119"/>
    </location>
</feature>
<feature type="region of interest" description="Disordered" evidence="4">
    <location>
        <begin position="606"/>
        <end position="650"/>
    </location>
</feature>
<keyword evidence="7" id="KW-1185">Reference proteome</keyword>
<keyword evidence="3" id="KW-0539">Nucleus</keyword>
<proteinExistence type="predicted"/>
<feature type="region of interest" description="Disordered" evidence="4">
    <location>
        <begin position="87"/>
        <end position="123"/>
    </location>
</feature>
<dbReference type="GO" id="GO:0008270">
    <property type="term" value="F:zinc ion binding"/>
    <property type="evidence" value="ECO:0007669"/>
    <property type="project" value="InterPro"/>
</dbReference>
<dbReference type="GO" id="GO:0006351">
    <property type="term" value="P:DNA-templated transcription"/>
    <property type="evidence" value="ECO:0007669"/>
    <property type="project" value="InterPro"/>
</dbReference>
<evidence type="ECO:0000256" key="4">
    <source>
        <dbReference type="SAM" id="MobiDB-lite"/>
    </source>
</evidence>
<dbReference type="GO" id="GO:0000981">
    <property type="term" value="F:DNA-binding transcription factor activity, RNA polymerase II-specific"/>
    <property type="evidence" value="ECO:0007669"/>
    <property type="project" value="InterPro"/>
</dbReference>
<dbReference type="PROSITE" id="PS50048">
    <property type="entry name" value="ZN2_CY6_FUNGAL_2"/>
    <property type="match status" value="1"/>
</dbReference>
<dbReference type="GO" id="GO:0005634">
    <property type="term" value="C:nucleus"/>
    <property type="evidence" value="ECO:0007669"/>
    <property type="project" value="UniProtKB-SubCell"/>
</dbReference>
<evidence type="ECO:0000256" key="2">
    <source>
        <dbReference type="ARBA" id="ARBA00022723"/>
    </source>
</evidence>
<feature type="compositionally biased region" description="Basic and acidic residues" evidence="4">
    <location>
        <begin position="88"/>
        <end position="98"/>
    </location>
</feature>
<dbReference type="InterPro" id="IPR001138">
    <property type="entry name" value="Zn2Cys6_DnaBD"/>
</dbReference>
<sequence>MVFDTSAAQFSLTPCSEPDSEETQSSRWTSRSCYTCNSKKIRCDKREPCSSCLRAGRPCAYPRPGPRKRRTKETIIADMASRISSLEKSLREARKDEASVSTNLHSEAASHTPSATALNSEHLRERSRGGILVQKGSSSQYFNEVFMSRVIEEERNVECALTPPQTAPPQPPVVSPFNAMGIISSASLSVAPANFHPTKQLALRLWRVYVDNVEGCAGFKMLHLPTDEIKVYSTIDDPKTASLENLALSFAVYFVSTVSLDDVEARVNLGQDKHTLLLQLKVGLEQALAHMDFLDRPTMTGLHALAIYLSAIRVHNHGKGIWILNGLAIRIAESLGLHRDGERLGLSPFQSEIRRRLWWHLLTRDGRAGEDYGLQNTNNLILVSEVSLPINVDDTDLYPEMQRLPAAKKGWTSMTFSLINIDLSKSIQRLAAITASTTSSAPPSEEARAGVIKETQVRIERLLAQCNPVIPQHRMTRLCSRFLLRKLDFVTRLQWILLQRAGPPIDFATEENLGEALDILAPRLYHEDDLLKQFAWARKAYPQYHITMYVLWHLCVKPEGPNIDSAWEAVQPLFSQELWDESTMGFGPKSAVLVALKTKAMSVRESLQRLSPGEQSRTSHSSPGQVPGEGSPRASGYMPGDADGDEFGLSINMEEWPNWEAFVQGFQLDSPDAFWQGDRLDST</sequence>
<dbReference type="PANTHER" id="PTHR31001">
    <property type="entry name" value="UNCHARACTERIZED TRANSCRIPTIONAL REGULATORY PROTEIN"/>
    <property type="match status" value="1"/>
</dbReference>
<dbReference type="SUPFAM" id="SSF57701">
    <property type="entry name" value="Zn2/Cys6 DNA-binding domain"/>
    <property type="match status" value="1"/>
</dbReference>
<feature type="compositionally biased region" description="Polar residues" evidence="4">
    <location>
        <begin position="613"/>
        <end position="624"/>
    </location>
</feature>
<evidence type="ECO:0000256" key="1">
    <source>
        <dbReference type="ARBA" id="ARBA00004123"/>
    </source>
</evidence>
<accession>A0A6A6RG84</accession>
<dbReference type="InterPro" id="IPR007219">
    <property type="entry name" value="XnlR_reg_dom"/>
</dbReference>
<gene>
    <name evidence="6" type="ORF">BU16DRAFT_476215</name>
</gene>
<dbReference type="AlphaFoldDB" id="A0A6A6RG84"/>
<organism evidence="6 7">
    <name type="scientific">Lophium mytilinum</name>
    <dbReference type="NCBI Taxonomy" id="390894"/>
    <lineage>
        <taxon>Eukaryota</taxon>
        <taxon>Fungi</taxon>
        <taxon>Dikarya</taxon>
        <taxon>Ascomycota</taxon>
        <taxon>Pezizomycotina</taxon>
        <taxon>Dothideomycetes</taxon>
        <taxon>Pleosporomycetidae</taxon>
        <taxon>Mytilinidiales</taxon>
        <taxon>Mytilinidiaceae</taxon>
        <taxon>Lophium</taxon>
    </lineage>
</organism>
<dbReference type="OrthoDB" id="424974at2759"/>
<dbReference type="CDD" id="cd12148">
    <property type="entry name" value="fungal_TF_MHR"/>
    <property type="match status" value="1"/>
</dbReference>
<dbReference type="InterPro" id="IPR050613">
    <property type="entry name" value="Sec_Metabolite_Reg"/>
</dbReference>
<dbReference type="Proteomes" id="UP000799750">
    <property type="component" value="Unassembled WGS sequence"/>
</dbReference>
<feature type="region of interest" description="Disordered" evidence="4">
    <location>
        <begin position="1"/>
        <end position="23"/>
    </location>
</feature>
<evidence type="ECO:0000313" key="7">
    <source>
        <dbReference type="Proteomes" id="UP000799750"/>
    </source>
</evidence>
<dbReference type="InterPro" id="IPR036864">
    <property type="entry name" value="Zn2-C6_fun-type_DNA-bd_sf"/>
</dbReference>
<feature type="compositionally biased region" description="Polar residues" evidence="4">
    <location>
        <begin position="1"/>
        <end position="14"/>
    </location>
</feature>
<dbReference type="Pfam" id="PF00172">
    <property type="entry name" value="Zn_clus"/>
    <property type="match status" value="1"/>
</dbReference>
<dbReference type="PANTHER" id="PTHR31001:SF85">
    <property type="entry name" value="ZN(II)2CYS6 TRANSCRIPTION FACTOR (EUROFUNG)"/>
    <property type="match status" value="1"/>
</dbReference>
<protein>
    <recommendedName>
        <fullName evidence="5">Zn(2)-C6 fungal-type domain-containing protein</fullName>
    </recommendedName>
</protein>